<dbReference type="InterPro" id="IPR001611">
    <property type="entry name" value="Leu-rich_rpt"/>
</dbReference>
<evidence type="ECO:0000313" key="3">
    <source>
        <dbReference type="Proteomes" id="UP000095751"/>
    </source>
</evidence>
<gene>
    <name evidence="2" type="ORF">FRACYDRAFT_144620</name>
</gene>
<protein>
    <submittedName>
        <fullName evidence="2">L domain-like protein</fullName>
    </submittedName>
</protein>
<proteinExistence type="predicted"/>
<dbReference type="EMBL" id="KV784369">
    <property type="protein sequence ID" value="OEU11032.1"/>
    <property type="molecule type" value="Genomic_DNA"/>
</dbReference>
<name>A0A1E7EYN6_9STRA</name>
<dbReference type="PANTHER" id="PTHR48060">
    <property type="entry name" value="DNA DAMAGE-REPAIR/TOLERATION PROTEIN DRT100"/>
    <property type="match status" value="1"/>
</dbReference>
<keyword evidence="1" id="KW-0732">Signal</keyword>
<evidence type="ECO:0000313" key="2">
    <source>
        <dbReference type="EMBL" id="OEU11032.1"/>
    </source>
</evidence>
<feature type="non-terminal residue" evidence="2">
    <location>
        <position position="1"/>
    </location>
</feature>
<dbReference type="SUPFAM" id="SSF52058">
    <property type="entry name" value="L domain-like"/>
    <property type="match status" value="1"/>
</dbReference>
<dbReference type="Pfam" id="PF00560">
    <property type="entry name" value="LRR_1"/>
    <property type="match status" value="3"/>
</dbReference>
<organism evidence="2 3">
    <name type="scientific">Fragilariopsis cylindrus CCMP1102</name>
    <dbReference type="NCBI Taxonomy" id="635003"/>
    <lineage>
        <taxon>Eukaryota</taxon>
        <taxon>Sar</taxon>
        <taxon>Stramenopiles</taxon>
        <taxon>Ochrophyta</taxon>
        <taxon>Bacillariophyta</taxon>
        <taxon>Bacillariophyceae</taxon>
        <taxon>Bacillariophycidae</taxon>
        <taxon>Bacillariales</taxon>
        <taxon>Bacillariaceae</taxon>
        <taxon>Fragilariopsis</taxon>
    </lineage>
</organism>
<dbReference type="InterPro" id="IPR032675">
    <property type="entry name" value="LRR_dom_sf"/>
</dbReference>
<evidence type="ECO:0000256" key="1">
    <source>
        <dbReference type="ARBA" id="ARBA00022729"/>
    </source>
</evidence>
<keyword evidence="3" id="KW-1185">Reference proteome</keyword>
<dbReference type="AlphaFoldDB" id="A0A1E7EYN6"/>
<dbReference type="KEGG" id="fcy:FRACYDRAFT_144620"/>
<dbReference type="Gene3D" id="3.80.10.10">
    <property type="entry name" value="Ribonuclease Inhibitor"/>
    <property type="match status" value="2"/>
</dbReference>
<sequence>CDWYGITCDSSETAVLGIDMSSNGLEGTLPIELKLLKYLQTVTLPNNSISGTLPLEYSDLNELVELNLANNYIEGGFPWQYGGFGSGLDILKILDLHGNKLNGSIPSTIGNMLNLEYINLCSNLLEGTIPS</sequence>
<dbReference type="PANTHER" id="PTHR48060:SF24">
    <property type="entry name" value="NON-SPECIFIC SERINE_THREONINE PROTEIN KINASE"/>
    <property type="match status" value="1"/>
</dbReference>
<dbReference type="InParanoid" id="A0A1E7EYN6"/>
<dbReference type="Proteomes" id="UP000095751">
    <property type="component" value="Unassembled WGS sequence"/>
</dbReference>
<accession>A0A1E7EYN6</accession>
<dbReference type="InterPro" id="IPR053211">
    <property type="entry name" value="DNA_repair-toleration"/>
</dbReference>
<dbReference type="OrthoDB" id="49138at2759"/>
<feature type="non-terminal residue" evidence="2">
    <location>
        <position position="131"/>
    </location>
</feature>
<reference evidence="2 3" key="1">
    <citation type="submission" date="2016-09" db="EMBL/GenBank/DDBJ databases">
        <title>Extensive genetic diversity and differential bi-allelic expression allows diatom success in the polar Southern Ocean.</title>
        <authorList>
            <consortium name="DOE Joint Genome Institute"/>
            <person name="Mock T."/>
            <person name="Otillar R.P."/>
            <person name="Strauss J."/>
            <person name="Dupont C."/>
            <person name="Frickenhaus S."/>
            <person name="Maumus F."/>
            <person name="Mcmullan M."/>
            <person name="Sanges R."/>
            <person name="Schmutz J."/>
            <person name="Toseland A."/>
            <person name="Valas R."/>
            <person name="Veluchamy A."/>
            <person name="Ward B.J."/>
            <person name="Allen A."/>
            <person name="Barry K."/>
            <person name="Falciatore A."/>
            <person name="Ferrante M."/>
            <person name="Fortunato A.E."/>
            <person name="Gloeckner G."/>
            <person name="Gruber A."/>
            <person name="Hipkin R."/>
            <person name="Janech M."/>
            <person name="Kroth P."/>
            <person name="Leese F."/>
            <person name="Lindquist E."/>
            <person name="Lyon B.R."/>
            <person name="Martin J."/>
            <person name="Mayer C."/>
            <person name="Parker M."/>
            <person name="Quesneville H."/>
            <person name="Raymond J."/>
            <person name="Uhlig C."/>
            <person name="Valentin K.U."/>
            <person name="Worden A.Z."/>
            <person name="Armbrust E.V."/>
            <person name="Bowler C."/>
            <person name="Green B."/>
            <person name="Moulton V."/>
            <person name="Van Oosterhout C."/>
            <person name="Grigoriev I."/>
        </authorList>
    </citation>
    <scope>NUCLEOTIDE SEQUENCE [LARGE SCALE GENOMIC DNA]</scope>
    <source>
        <strain evidence="2 3">CCMP1102</strain>
    </source>
</reference>